<protein>
    <submittedName>
        <fullName evidence="1">42544_t:CDS:1</fullName>
    </submittedName>
</protein>
<gene>
    <name evidence="1" type="ORF">GMARGA_LOCUS36549</name>
</gene>
<evidence type="ECO:0000313" key="2">
    <source>
        <dbReference type="Proteomes" id="UP000789901"/>
    </source>
</evidence>
<reference evidence="1 2" key="1">
    <citation type="submission" date="2021-06" db="EMBL/GenBank/DDBJ databases">
        <authorList>
            <person name="Kallberg Y."/>
            <person name="Tangrot J."/>
            <person name="Rosling A."/>
        </authorList>
    </citation>
    <scope>NUCLEOTIDE SEQUENCE [LARGE SCALE GENOMIC DNA]</scope>
    <source>
        <strain evidence="1 2">120-4 pot B 10/14</strain>
    </source>
</reference>
<keyword evidence="2" id="KW-1185">Reference proteome</keyword>
<organism evidence="1 2">
    <name type="scientific">Gigaspora margarita</name>
    <dbReference type="NCBI Taxonomy" id="4874"/>
    <lineage>
        <taxon>Eukaryota</taxon>
        <taxon>Fungi</taxon>
        <taxon>Fungi incertae sedis</taxon>
        <taxon>Mucoromycota</taxon>
        <taxon>Glomeromycotina</taxon>
        <taxon>Glomeromycetes</taxon>
        <taxon>Diversisporales</taxon>
        <taxon>Gigasporaceae</taxon>
        <taxon>Gigaspora</taxon>
    </lineage>
</organism>
<evidence type="ECO:0000313" key="1">
    <source>
        <dbReference type="EMBL" id="CAG8843449.1"/>
    </source>
</evidence>
<dbReference type="Proteomes" id="UP000789901">
    <property type="component" value="Unassembled WGS sequence"/>
</dbReference>
<accession>A0ABN7WXY1</accession>
<sequence length="48" mass="5412">MNLDFQIYKPLSTIQTNFVIQTDSGIYSPENSYSNVFKKNPILGAINS</sequence>
<dbReference type="EMBL" id="CAJVQB010072448">
    <property type="protein sequence ID" value="CAG8843449.1"/>
    <property type="molecule type" value="Genomic_DNA"/>
</dbReference>
<comment type="caution">
    <text evidence="1">The sequence shown here is derived from an EMBL/GenBank/DDBJ whole genome shotgun (WGS) entry which is preliminary data.</text>
</comment>
<name>A0ABN7WXY1_GIGMA</name>
<proteinExistence type="predicted"/>